<comment type="caution">
    <text evidence="4">The sequence shown here is derived from an EMBL/GenBank/DDBJ whole genome shotgun (WGS) entry which is preliminary data.</text>
</comment>
<organism evidence="4 5">
    <name type="scientific">Ktedonobacter robiniae</name>
    <dbReference type="NCBI Taxonomy" id="2778365"/>
    <lineage>
        <taxon>Bacteria</taxon>
        <taxon>Bacillati</taxon>
        <taxon>Chloroflexota</taxon>
        <taxon>Ktedonobacteria</taxon>
        <taxon>Ktedonobacterales</taxon>
        <taxon>Ktedonobacteraceae</taxon>
        <taxon>Ktedonobacter</taxon>
    </lineage>
</organism>
<evidence type="ECO:0000259" key="3">
    <source>
        <dbReference type="Pfam" id="PF01557"/>
    </source>
</evidence>
<protein>
    <submittedName>
        <fullName evidence="4">5-oxopent-3-ene-1,2,5-tricarboxylate decarboxylase</fullName>
    </submittedName>
</protein>
<dbReference type="Pfam" id="PF01557">
    <property type="entry name" value="FAA_hydrolase"/>
    <property type="match status" value="1"/>
</dbReference>
<gene>
    <name evidence="4" type="ORF">KSB_71240</name>
</gene>
<dbReference type="SUPFAM" id="SSF56529">
    <property type="entry name" value="FAH"/>
    <property type="match status" value="1"/>
</dbReference>
<dbReference type="EMBL" id="BNJG01000003">
    <property type="protein sequence ID" value="GHO58649.1"/>
    <property type="molecule type" value="Genomic_DNA"/>
</dbReference>
<comment type="similarity">
    <text evidence="1">Belongs to the FAH family.</text>
</comment>
<dbReference type="PANTHER" id="PTHR42796">
    <property type="entry name" value="FUMARYLACETOACETATE HYDROLASE DOMAIN-CONTAINING PROTEIN 2A-RELATED"/>
    <property type="match status" value="1"/>
</dbReference>
<name>A0ABQ3V0K3_9CHLR</name>
<reference evidence="4 5" key="1">
    <citation type="journal article" date="2021" name="Int. J. Syst. Evol. Microbiol.">
        <title>Reticulibacter mediterranei gen. nov., sp. nov., within the new family Reticulibacteraceae fam. nov., and Ktedonospora formicarum gen. nov., sp. nov., Ktedonobacter robiniae sp. nov., Dictyobacter formicarum sp. nov. and Dictyobacter arantiisoli sp. nov., belonging to the class Ktedonobacteria.</title>
        <authorList>
            <person name="Yabe S."/>
            <person name="Zheng Y."/>
            <person name="Wang C.M."/>
            <person name="Sakai Y."/>
            <person name="Abe K."/>
            <person name="Yokota A."/>
            <person name="Donadio S."/>
            <person name="Cavaletti L."/>
            <person name="Monciardini P."/>
        </authorList>
    </citation>
    <scope>NUCLEOTIDE SEQUENCE [LARGE SCALE GENOMIC DNA]</scope>
    <source>
        <strain evidence="4 5">SOSP1-30</strain>
    </source>
</reference>
<evidence type="ECO:0000313" key="4">
    <source>
        <dbReference type="EMBL" id="GHO58649.1"/>
    </source>
</evidence>
<keyword evidence="5" id="KW-1185">Reference proteome</keyword>
<keyword evidence="2" id="KW-0479">Metal-binding</keyword>
<dbReference type="InterPro" id="IPR051121">
    <property type="entry name" value="FAH"/>
</dbReference>
<dbReference type="InterPro" id="IPR011234">
    <property type="entry name" value="Fumarylacetoacetase-like_C"/>
</dbReference>
<evidence type="ECO:0000256" key="1">
    <source>
        <dbReference type="ARBA" id="ARBA00010211"/>
    </source>
</evidence>
<dbReference type="Proteomes" id="UP000654345">
    <property type="component" value="Unassembled WGS sequence"/>
</dbReference>
<dbReference type="RefSeq" id="WP_201374907.1">
    <property type="nucleotide sequence ID" value="NZ_BNJG01000003.1"/>
</dbReference>
<dbReference type="Gene3D" id="3.90.850.10">
    <property type="entry name" value="Fumarylacetoacetase-like, C-terminal domain"/>
    <property type="match status" value="1"/>
</dbReference>
<evidence type="ECO:0000313" key="5">
    <source>
        <dbReference type="Proteomes" id="UP000654345"/>
    </source>
</evidence>
<accession>A0ABQ3V0K3</accession>
<dbReference type="InterPro" id="IPR036663">
    <property type="entry name" value="Fumarylacetoacetase_C_sf"/>
</dbReference>
<dbReference type="PANTHER" id="PTHR42796:SF4">
    <property type="entry name" value="FUMARYLACETOACETATE HYDROLASE DOMAIN-CONTAINING PROTEIN 2A"/>
    <property type="match status" value="1"/>
</dbReference>
<proteinExistence type="inferred from homology"/>
<feature type="domain" description="Fumarylacetoacetase-like C-terminal" evidence="3">
    <location>
        <begin position="93"/>
        <end position="297"/>
    </location>
</feature>
<sequence>MLRLVSYRTDRTAPTWRGGVASHHALIDLSEYAGVPPRSLAGETYSSVRSFLAASPDEQEQILAWATHQLDAGEQVLSLNEVELGPPIPDPEKILCLGLNYPEHAAEAQADIPPVPTFFAKFRNSLVGPTSPVSLPAVSPFIDYEGELVAVIGKRCKHVPEQEALAYVAGYMIGNDVSARDLQMQTSQWTAGKAIDTFAPMGPGIVLAADIPDPQALTLTTLVNGEIVQRESTSQMIFSVAAAIAFLSSFMTLEPGDLIMTGTPSGIGARRQRPLFLRAGDIVEVEIEPIGMIRNQMVAETRSQPL</sequence>
<evidence type="ECO:0000256" key="2">
    <source>
        <dbReference type="ARBA" id="ARBA00022723"/>
    </source>
</evidence>